<reference evidence="1" key="1">
    <citation type="journal article" date="2021" name="Proc. Natl. Acad. Sci. U.S.A.">
        <title>A Catalog of Tens of Thousands of Viruses from Human Metagenomes Reveals Hidden Associations with Chronic Diseases.</title>
        <authorList>
            <person name="Tisza M.J."/>
            <person name="Buck C.B."/>
        </authorList>
    </citation>
    <scope>NUCLEOTIDE SEQUENCE</scope>
    <source>
        <strain evidence="1">CtCIv11</strain>
    </source>
</reference>
<dbReference type="EMBL" id="BK032513">
    <property type="protein sequence ID" value="DAF44895.1"/>
    <property type="molecule type" value="Genomic_DNA"/>
</dbReference>
<protein>
    <submittedName>
        <fullName evidence="1">Uncharacterized protein</fullName>
    </submittedName>
</protein>
<sequence length="52" mass="6301">MKYVTYEEPLKGKTFTENQMHEVYRDLADKTEYPDFECWKTDMLKSGVFEEV</sequence>
<evidence type="ECO:0000313" key="1">
    <source>
        <dbReference type="EMBL" id="DAF44895.1"/>
    </source>
</evidence>
<proteinExistence type="predicted"/>
<organism evidence="1">
    <name type="scientific">Siphoviridae sp. ctCIv11</name>
    <dbReference type="NCBI Taxonomy" id="2827806"/>
    <lineage>
        <taxon>Viruses</taxon>
        <taxon>Duplodnaviria</taxon>
        <taxon>Heunggongvirae</taxon>
        <taxon>Uroviricota</taxon>
        <taxon>Caudoviricetes</taxon>
    </lineage>
</organism>
<accession>A0A8S5S2F5</accession>
<name>A0A8S5S2F5_9CAUD</name>